<dbReference type="AlphaFoldDB" id="A0A1Y1HR48"/>
<accession>A0A1Y1HR48</accession>
<evidence type="ECO:0000313" key="2">
    <source>
        <dbReference type="Proteomes" id="UP000054558"/>
    </source>
</evidence>
<organism evidence="1 2">
    <name type="scientific">Klebsormidium nitens</name>
    <name type="common">Green alga</name>
    <name type="synonym">Ulothrix nitens</name>
    <dbReference type="NCBI Taxonomy" id="105231"/>
    <lineage>
        <taxon>Eukaryota</taxon>
        <taxon>Viridiplantae</taxon>
        <taxon>Streptophyta</taxon>
        <taxon>Klebsormidiophyceae</taxon>
        <taxon>Klebsormidiales</taxon>
        <taxon>Klebsormidiaceae</taxon>
        <taxon>Klebsormidium</taxon>
    </lineage>
</organism>
<reference evidence="1 2" key="1">
    <citation type="journal article" date="2014" name="Nat. Commun.">
        <title>Klebsormidium flaccidum genome reveals primary factors for plant terrestrial adaptation.</title>
        <authorList>
            <person name="Hori K."/>
            <person name="Maruyama F."/>
            <person name="Fujisawa T."/>
            <person name="Togashi T."/>
            <person name="Yamamoto N."/>
            <person name="Seo M."/>
            <person name="Sato S."/>
            <person name="Yamada T."/>
            <person name="Mori H."/>
            <person name="Tajima N."/>
            <person name="Moriyama T."/>
            <person name="Ikeuchi M."/>
            <person name="Watanabe M."/>
            <person name="Wada H."/>
            <person name="Kobayashi K."/>
            <person name="Saito M."/>
            <person name="Masuda T."/>
            <person name="Sasaki-Sekimoto Y."/>
            <person name="Mashiguchi K."/>
            <person name="Awai K."/>
            <person name="Shimojima M."/>
            <person name="Masuda S."/>
            <person name="Iwai M."/>
            <person name="Nobusawa T."/>
            <person name="Narise T."/>
            <person name="Kondo S."/>
            <person name="Saito H."/>
            <person name="Sato R."/>
            <person name="Murakawa M."/>
            <person name="Ihara Y."/>
            <person name="Oshima-Yamada Y."/>
            <person name="Ohtaka K."/>
            <person name="Satoh M."/>
            <person name="Sonobe K."/>
            <person name="Ishii M."/>
            <person name="Ohtani R."/>
            <person name="Kanamori-Sato M."/>
            <person name="Honoki R."/>
            <person name="Miyazaki D."/>
            <person name="Mochizuki H."/>
            <person name="Umetsu J."/>
            <person name="Higashi K."/>
            <person name="Shibata D."/>
            <person name="Kamiya Y."/>
            <person name="Sato N."/>
            <person name="Nakamura Y."/>
            <person name="Tabata S."/>
            <person name="Ida S."/>
            <person name="Kurokawa K."/>
            <person name="Ohta H."/>
        </authorList>
    </citation>
    <scope>NUCLEOTIDE SEQUENCE [LARGE SCALE GENOMIC DNA]</scope>
    <source>
        <strain evidence="1 2">NIES-2285</strain>
    </source>
</reference>
<sequence length="305" mass="33354">MKGAMPAGQKLSIGRTSQATHRCCSQSAALHQHSRVLVKPPVFLFSQPPRQASRAQSKAVCGGSHLWCSKHSSFLGASSHSLLEAALPQRQPLRRALLIVRASKGPLSVPKPRVPIEVSNILTVLTTVFLVTSEPLFHSAGLTGSELHRTVISTQAIGLFLILGLTVQSYLDLRALREATSGTETERPSEPSEAQAEVVDNADLLKELGRSQPSKDELKIFVTSGEGKKTKTLRLEEWSLDGARDYESLIDTVRKIVPQLTAYPLTVLYQVRQTGEFFLLEAEDDVPKLLGTAGFVYIHPSPSWE</sequence>
<name>A0A1Y1HR48_KLENI</name>
<dbReference type="Proteomes" id="UP000054558">
    <property type="component" value="Unassembled WGS sequence"/>
</dbReference>
<gene>
    <name evidence="1" type="ORF">KFL_000100630</name>
</gene>
<evidence type="ECO:0000313" key="1">
    <source>
        <dbReference type="EMBL" id="GAQ78298.1"/>
    </source>
</evidence>
<protein>
    <submittedName>
        <fullName evidence="1">Uncharacterized protein</fullName>
    </submittedName>
</protein>
<keyword evidence="2" id="KW-1185">Reference proteome</keyword>
<dbReference type="EMBL" id="DF236959">
    <property type="protein sequence ID" value="GAQ78298.1"/>
    <property type="molecule type" value="Genomic_DNA"/>
</dbReference>
<proteinExistence type="predicted"/>